<dbReference type="InterPro" id="IPR012337">
    <property type="entry name" value="RNaseH-like_sf"/>
</dbReference>
<protein>
    <recommendedName>
        <fullName evidence="2">RNase H type-1 domain-containing protein</fullName>
    </recommendedName>
</protein>
<gene>
    <name evidence="3" type="ORF">F3Y22_tig00116954pilonHSYRG00032</name>
</gene>
<dbReference type="InterPro" id="IPR002156">
    <property type="entry name" value="RNaseH_domain"/>
</dbReference>
<comment type="caution">
    <text evidence="3">The sequence shown here is derived from an EMBL/GenBank/DDBJ whole genome shotgun (WGS) entry which is preliminary data.</text>
</comment>
<dbReference type="PANTHER" id="PTHR47074">
    <property type="entry name" value="BNAC02G40300D PROTEIN"/>
    <property type="match status" value="1"/>
</dbReference>
<dbReference type="InterPro" id="IPR052929">
    <property type="entry name" value="RNase_H-like_EbsB-rel"/>
</dbReference>
<name>A0A6A2WKP7_HIBSY</name>
<dbReference type="Pfam" id="PF13456">
    <property type="entry name" value="RVT_3"/>
    <property type="match status" value="1"/>
</dbReference>
<dbReference type="EMBL" id="VEPZ02001732">
    <property type="protein sequence ID" value="KAE8660253.1"/>
    <property type="molecule type" value="Genomic_DNA"/>
</dbReference>
<proteinExistence type="predicted"/>
<evidence type="ECO:0000259" key="2">
    <source>
        <dbReference type="Pfam" id="PF13456"/>
    </source>
</evidence>
<evidence type="ECO:0000313" key="3">
    <source>
        <dbReference type="EMBL" id="KAE8660253.1"/>
    </source>
</evidence>
<dbReference type="GO" id="GO:0003676">
    <property type="term" value="F:nucleic acid binding"/>
    <property type="evidence" value="ECO:0007669"/>
    <property type="project" value="InterPro"/>
</dbReference>
<evidence type="ECO:0000256" key="1">
    <source>
        <dbReference type="SAM" id="MobiDB-lite"/>
    </source>
</evidence>
<dbReference type="InterPro" id="IPR036397">
    <property type="entry name" value="RNaseH_sf"/>
</dbReference>
<feature type="compositionally biased region" description="Polar residues" evidence="1">
    <location>
        <begin position="1"/>
        <end position="20"/>
    </location>
</feature>
<dbReference type="AlphaFoldDB" id="A0A6A2WKP7"/>
<keyword evidence="4" id="KW-1185">Reference proteome</keyword>
<dbReference type="Proteomes" id="UP000436088">
    <property type="component" value="Unassembled WGS sequence"/>
</dbReference>
<dbReference type="Gene3D" id="3.30.420.10">
    <property type="entry name" value="Ribonuclease H-like superfamily/Ribonuclease H"/>
    <property type="match status" value="1"/>
</dbReference>
<dbReference type="PANTHER" id="PTHR47074:SF11">
    <property type="entry name" value="REVERSE TRANSCRIPTASE-LIKE PROTEIN"/>
    <property type="match status" value="1"/>
</dbReference>
<feature type="region of interest" description="Disordered" evidence="1">
    <location>
        <begin position="1"/>
        <end position="25"/>
    </location>
</feature>
<dbReference type="CDD" id="cd06222">
    <property type="entry name" value="RNase_H_like"/>
    <property type="match status" value="1"/>
</dbReference>
<dbReference type="InterPro" id="IPR044730">
    <property type="entry name" value="RNase_H-like_dom_plant"/>
</dbReference>
<organism evidence="3 4">
    <name type="scientific">Hibiscus syriacus</name>
    <name type="common">Rose of Sharon</name>
    <dbReference type="NCBI Taxonomy" id="106335"/>
    <lineage>
        <taxon>Eukaryota</taxon>
        <taxon>Viridiplantae</taxon>
        <taxon>Streptophyta</taxon>
        <taxon>Embryophyta</taxon>
        <taxon>Tracheophyta</taxon>
        <taxon>Spermatophyta</taxon>
        <taxon>Magnoliopsida</taxon>
        <taxon>eudicotyledons</taxon>
        <taxon>Gunneridae</taxon>
        <taxon>Pentapetalae</taxon>
        <taxon>rosids</taxon>
        <taxon>malvids</taxon>
        <taxon>Malvales</taxon>
        <taxon>Malvaceae</taxon>
        <taxon>Malvoideae</taxon>
        <taxon>Hibiscus</taxon>
    </lineage>
</organism>
<evidence type="ECO:0000313" key="4">
    <source>
        <dbReference type="Proteomes" id="UP000436088"/>
    </source>
</evidence>
<sequence length="206" mass="23101">MQVAYNPSNFPSPTNGSLTLSRDHSNRWAKPPPDFLKLNVDGALLKKYCRCSLSPRCWFFGCWSYSEGFVVAASAGCIASPHDAGFVEAQALCFGLRFVSEMGYSQVMIESDAINVVNQLLNHHSDNFILRFTLSEARRILDFNPSISIRSIHRSANGAAHVLAIFKLYGPVLERETKGTMMKSNSMWDPIRPTLFIRSYFLALLI</sequence>
<feature type="domain" description="RNase H type-1" evidence="2">
    <location>
        <begin position="67"/>
        <end position="164"/>
    </location>
</feature>
<accession>A0A6A2WKP7</accession>
<dbReference type="SUPFAM" id="SSF53098">
    <property type="entry name" value="Ribonuclease H-like"/>
    <property type="match status" value="1"/>
</dbReference>
<dbReference type="GO" id="GO:0004523">
    <property type="term" value="F:RNA-DNA hybrid ribonuclease activity"/>
    <property type="evidence" value="ECO:0007669"/>
    <property type="project" value="InterPro"/>
</dbReference>
<reference evidence="3" key="1">
    <citation type="submission" date="2019-09" db="EMBL/GenBank/DDBJ databases">
        <title>Draft genome information of white flower Hibiscus syriacus.</title>
        <authorList>
            <person name="Kim Y.-M."/>
        </authorList>
    </citation>
    <scope>NUCLEOTIDE SEQUENCE [LARGE SCALE GENOMIC DNA]</scope>
    <source>
        <strain evidence="3">YM2019G1</strain>
    </source>
</reference>